<sequence length="330" mass="37203">MTSGRGEMVARANGEFRPPVHIRPDIRCAWRISEKAVTALDRSGYLLEAEGQAEVKEERNEHIKKFCEAEVSCLLPPKQASAASNWSPATPWRELPNALLLASQYPVDSHGWQDRSKGFLPTNKVHWLTGGLRVFFWCPVRFFGRFMQLTFGQQNFYPPCPHCHTNCDVGADGWIAYPRRFHTASGHSLLYSSQWRCKCGGPNKAKEYQFAAHHDGVLAQLPPCIRSQFPAVLTAKAGLDASLMRKLQIEIAEGESMANFTNTLNELHHMEFLERELVYLDIQRLLAPVPPQRGDIRGFFSQAASKSQPLFKIGSRQSIAQQTLWSAPLL</sequence>
<evidence type="ECO:0000313" key="3">
    <source>
        <dbReference type="Proteomes" id="UP001485043"/>
    </source>
</evidence>
<dbReference type="InterPro" id="IPR046616">
    <property type="entry name" value="DUF6729"/>
</dbReference>
<comment type="caution">
    <text evidence="2">The sequence shown here is derived from an EMBL/GenBank/DDBJ whole genome shotgun (WGS) entry which is preliminary data.</text>
</comment>
<reference evidence="2 3" key="1">
    <citation type="journal article" date="2024" name="Nat. Commun.">
        <title>Phylogenomics reveals the evolutionary origins of lichenization in chlorophyte algae.</title>
        <authorList>
            <person name="Puginier C."/>
            <person name="Libourel C."/>
            <person name="Otte J."/>
            <person name="Skaloud P."/>
            <person name="Haon M."/>
            <person name="Grisel S."/>
            <person name="Petersen M."/>
            <person name="Berrin J.G."/>
            <person name="Delaux P.M."/>
            <person name="Dal Grande F."/>
            <person name="Keller J."/>
        </authorList>
    </citation>
    <scope>NUCLEOTIDE SEQUENCE [LARGE SCALE GENOMIC DNA]</scope>
    <source>
        <strain evidence="2 3">SAG 2523</strain>
    </source>
</reference>
<dbReference type="EMBL" id="JALJOV010000012">
    <property type="protein sequence ID" value="KAK9868790.1"/>
    <property type="molecule type" value="Genomic_DNA"/>
</dbReference>
<gene>
    <name evidence="2" type="ORF">WJX84_010625</name>
</gene>
<dbReference type="Proteomes" id="UP001485043">
    <property type="component" value="Unassembled WGS sequence"/>
</dbReference>
<dbReference type="AlphaFoldDB" id="A0AAW1TL11"/>
<keyword evidence="3" id="KW-1185">Reference proteome</keyword>
<evidence type="ECO:0000313" key="2">
    <source>
        <dbReference type="EMBL" id="KAK9868790.1"/>
    </source>
</evidence>
<feature type="domain" description="DUF6729" evidence="1">
    <location>
        <begin position="208"/>
        <end position="281"/>
    </location>
</feature>
<evidence type="ECO:0000259" key="1">
    <source>
        <dbReference type="Pfam" id="PF20499"/>
    </source>
</evidence>
<organism evidence="2 3">
    <name type="scientific">Apatococcus fuscideae</name>
    <dbReference type="NCBI Taxonomy" id="2026836"/>
    <lineage>
        <taxon>Eukaryota</taxon>
        <taxon>Viridiplantae</taxon>
        <taxon>Chlorophyta</taxon>
        <taxon>core chlorophytes</taxon>
        <taxon>Trebouxiophyceae</taxon>
        <taxon>Chlorellales</taxon>
        <taxon>Chlorellaceae</taxon>
        <taxon>Apatococcus</taxon>
    </lineage>
</organism>
<proteinExistence type="predicted"/>
<name>A0AAW1TL11_9CHLO</name>
<protein>
    <recommendedName>
        <fullName evidence="1">DUF6729 domain-containing protein</fullName>
    </recommendedName>
</protein>
<dbReference type="Pfam" id="PF20499">
    <property type="entry name" value="DUF6729"/>
    <property type="match status" value="1"/>
</dbReference>
<accession>A0AAW1TL11</accession>